<dbReference type="EC" id="2.7.7.65" evidence="1"/>
<evidence type="ECO:0000313" key="5">
    <source>
        <dbReference type="Proteomes" id="UP001139971"/>
    </source>
</evidence>
<dbReference type="InterPro" id="IPR043128">
    <property type="entry name" value="Rev_trsase/Diguanyl_cyclase"/>
</dbReference>
<gene>
    <name evidence="4" type="ORF">OD750_018095</name>
</gene>
<dbReference type="GO" id="GO:0052621">
    <property type="term" value="F:diguanylate cyclase activity"/>
    <property type="evidence" value="ECO:0007669"/>
    <property type="project" value="UniProtKB-EC"/>
</dbReference>
<dbReference type="PROSITE" id="PS50887">
    <property type="entry name" value="GGDEF"/>
    <property type="match status" value="1"/>
</dbReference>
<dbReference type="Proteomes" id="UP001139971">
    <property type="component" value="Unassembled WGS sequence"/>
</dbReference>
<organism evidence="4 5">
    <name type="scientific">Tahibacter soli</name>
    <dbReference type="NCBI Taxonomy" id="2983605"/>
    <lineage>
        <taxon>Bacteria</taxon>
        <taxon>Pseudomonadati</taxon>
        <taxon>Pseudomonadota</taxon>
        <taxon>Gammaproteobacteria</taxon>
        <taxon>Lysobacterales</taxon>
        <taxon>Rhodanobacteraceae</taxon>
        <taxon>Tahibacter</taxon>
    </lineage>
</organism>
<comment type="catalytic activity">
    <reaction evidence="2">
        <text>2 GTP = 3',3'-c-di-GMP + 2 diphosphate</text>
        <dbReference type="Rhea" id="RHEA:24898"/>
        <dbReference type="ChEBI" id="CHEBI:33019"/>
        <dbReference type="ChEBI" id="CHEBI:37565"/>
        <dbReference type="ChEBI" id="CHEBI:58805"/>
        <dbReference type="EC" id="2.7.7.65"/>
    </reaction>
</comment>
<sequence length="366" mass="40640">MPTSALARSRSSGFPLASGDATVRYVRGMERLLIAVQELSLARGLDAVQRIVRVAAREMTGCDGASFVLRDDDHCRYVDEDAIGPLWKGRRFPIDLCVSGWTMLNREPAVIPDIYLDERVPHAAYRPTFVKSLVMVPIRARDPIGAIGNYWAEPHQPRPEEVHLLQALADSTSIAMENIALYAELEQRVQERTSALERMNGEIRRLSVTDELTGLYNRRGFYERADAALAGRAGEGGRCALIFVDVDGLKRANDERGHDAGDALLVNVARVLRAAFDDSDVIARLGGDEFCVLRPVATEAPAVYRQRLQRELDRANYDLAKADRVSISVGVTLAEPVLPLDLDLLIARADTLMYEEKRTRTTTRAP</sequence>
<proteinExistence type="predicted"/>
<dbReference type="InterPro" id="IPR000160">
    <property type="entry name" value="GGDEF_dom"/>
</dbReference>
<dbReference type="InterPro" id="IPR003018">
    <property type="entry name" value="GAF"/>
</dbReference>
<dbReference type="Pfam" id="PF00990">
    <property type="entry name" value="GGDEF"/>
    <property type="match status" value="1"/>
</dbReference>
<dbReference type="RefSeq" id="WP_263544021.1">
    <property type="nucleotide sequence ID" value="NZ_JAOVZO020000018.1"/>
</dbReference>
<dbReference type="AlphaFoldDB" id="A0A9X4BLN8"/>
<dbReference type="InterPro" id="IPR029016">
    <property type="entry name" value="GAF-like_dom_sf"/>
</dbReference>
<evidence type="ECO:0000256" key="2">
    <source>
        <dbReference type="ARBA" id="ARBA00034247"/>
    </source>
</evidence>
<dbReference type="NCBIfam" id="TIGR00254">
    <property type="entry name" value="GGDEF"/>
    <property type="match status" value="1"/>
</dbReference>
<evidence type="ECO:0000256" key="1">
    <source>
        <dbReference type="ARBA" id="ARBA00012528"/>
    </source>
</evidence>
<dbReference type="PANTHER" id="PTHR45138:SF9">
    <property type="entry name" value="DIGUANYLATE CYCLASE DGCM-RELATED"/>
    <property type="match status" value="1"/>
</dbReference>
<dbReference type="InterPro" id="IPR050469">
    <property type="entry name" value="Diguanylate_Cyclase"/>
</dbReference>
<dbReference type="Gene3D" id="3.30.450.40">
    <property type="match status" value="1"/>
</dbReference>
<comment type="caution">
    <text evidence="4">The sequence shown here is derived from an EMBL/GenBank/DDBJ whole genome shotgun (WGS) entry which is preliminary data.</text>
</comment>
<dbReference type="SUPFAM" id="SSF55781">
    <property type="entry name" value="GAF domain-like"/>
    <property type="match status" value="1"/>
</dbReference>
<dbReference type="PANTHER" id="PTHR45138">
    <property type="entry name" value="REGULATORY COMPONENTS OF SENSORY TRANSDUCTION SYSTEM"/>
    <property type="match status" value="1"/>
</dbReference>
<protein>
    <recommendedName>
        <fullName evidence="1">diguanylate cyclase</fullName>
        <ecNumber evidence="1">2.7.7.65</ecNumber>
    </recommendedName>
</protein>
<feature type="domain" description="GGDEF" evidence="3">
    <location>
        <begin position="237"/>
        <end position="366"/>
    </location>
</feature>
<dbReference type="Pfam" id="PF13185">
    <property type="entry name" value="GAF_2"/>
    <property type="match status" value="1"/>
</dbReference>
<dbReference type="CDD" id="cd01949">
    <property type="entry name" value="GGDEF"/>
    <property type="match status" value="1"/>
</dbReference>
<dbReference type="Gene3D" id="3.30.70.270">
    <property type="match status" value="1"/>
</dbReference>
<reference evidence="4" key="1">
    <citation type="submission" date="2023-02" db="EMBL/GenBank/DDBJ databases">
        <title>Tahibacter soli sp. nov. isolated from soil.</title>
        <authorList>
            <person name="Baek J.H."/>
            <person name="Lee J.K."/>
            <person name="Choi D.G."/>
            <person name="Jeon C.O."/>
        </authorList>
    </citation>
    <scope>NUCLEOTIDE SEQUENCE</scope>
    <source>
        <strain evidence="4">BL</strain>
    </source>
</reference>
<name>A0A9X4BLN8_9GAMM</name>
<dbReference type="SMART" id="SM00065">
    <property type="entry name" value="GAF"/>
    <property type="match status" value="1"/>
</dbReference>
<dbReference type="EMBL" id="JAOVZO020000018">
    <property type="protein sequence ID" value="MDC8014459.1"/>
    <property type="molecule type" value="Genomic_DNA"/>
</dbReference>
<evidence type="ECO:0000313" key="4">
    <source>
        <dbReference type="EMBL" id="MDC8014459.1"/>
    </source>
</evidence>
<accession>A0A9X4BLN8</accession>
<evidence type="ECO:0000259" key="3">
    <source>
        <dbReference type="PROSITE" id="PS50887"/>
    </source>
</evidence>
<dbReference type="SUPFAM" id="SSF55073">
    <property type="entry name" value="Nucleotide cyclase"/>
    <property type="match status" value="1"/>
</dbReference>
<dbReference type="InterPro" id="IPR029787">
    <property type="entry name" value="Nucleotide_cyclase"/>
</dbReference>
<keyword evidence="5" id="KW-1185">Reference proteome</keyword>
<dbReference type="SMART" id="SM00267">
    <property type="entry name" value="GGDEF"/>
    <property type="match status" value="1"/>
</dbReference>